<dbReference type="FunFam" id="3.40.50.300:FF:000382">
    <property type="entry name" value="Lon protease homolog 2, peroxisomal"/>
    <property type="match status" value="1"/>
</dbReference>
<protein>
    <recommendedName>
        <fullName evidence="7">Lon proteolytic domain-containing protein</fullName>
    </recommendedName>
</protein>
<gene>
    <name evidence="8" type="ORF">AAG570_008819</name>
</gene>
<dbReference type="Pfam" id="PF05362">
    <property type="entry name" value="Lon_C"/>
    <property type="match status" value="1"/>
</dbReference>
<sequence>MGPFNQEHAVIRNYLELVLELPWSISSNDTLDLKKARMDLDADHYGMEKLKKRVLEYLAVRQLKNNLRGPILCFVGPPGVGKTSIGRSIAQTLGKRFTRISLGGVYNQADIRGHRRTYVGALPGRIIQAVRNAGVKNPVILLDEIDKMSSGVQGDPGAALLEVLDPEQNCHFVDHYLNVPFDLSQVMFLATANRVTTISPALYDRMEIIYMTGYTQEEKFLITQRHLLPKQLSQHGLDSSLMEIPNESVKLLISSYTREAGVRNLERKLAALCRAVALKVAMNQSAMVDDVITGDNPTNEVNSKVYDGNEIWSRLGVAGVAVGLSVNEAGGNVLLVEANKMAPGTGQLELTGRLGTVIKESAILAYSWLRTVAHQYGLSGEDESTDLLGCTDVHIHFPAGAVGKEGPSAGITIATALISLFAQIPVAPDVALTGEITLRGLVLPVGGIKEKILAAHRAGLKRVIVPKKCDKYLSGIPKDILVSRIIFF</sequence>
<keyword evidence="3 6" id="KW-0378">Hydrolase</keyword>
<dbReference type="Pfam" id="PF22667">
    <property type="entry name" value="Lon_lid"/>
    <property type="match status" value="1"/>
</dbReference>
<keyword evidence="4 6" id="KW-0720">Serine protease</keyword>
<evidence type="ECO:0000256" key="2">
    <source>
        <dbReference type="ARBA" id="ARBA00022741"/>
    </source>
</evidence>
<dbReference type="InterPro" id="IPR027065">
    <property type="entry name" value="Lon_Prtase"/>
</dbReference>
<dbReference type="InterPro" id="IPR003959">
    <property type="entry name" value="ATPase_AAA_core"/>
</dbReference>
<dbReference type="NCBIfam" id="TIGR00763">
    <property type="entry name" value="lon"/>
    <property type="match status" value="1"/>
</dbReference>
<feature type="domain" description="Lon proteolytic" evidence="7">
    <location>
        <begin position="315"/>
        <end position="488"/>
    </location>
</feature>
<dbReference type="InterPro" id="IPR008269">
    <property type="entry name" value="Lon_proteolytic"/>
</dbReference>
<evidence type="ECO:0000256" key="1">
    <source>
        <dbReference type="ARBA" id="ARBA00022670"/>
    </source>
</evidence>
<evidence type="ECO:0000256" key="6">
    <source>
        <dbReference type="PROSITE-ProRule" id="PRU01122"/>
    </source>
</evidence>
<dbReference type="GO" id="GO:0006508">
    <property type="term" value="P:proteolysis"/>
    <property type="evidence" value="ECO:0007669"/>
    <property type="project" value="UniProtKB-KW"/>
</dbReference>
<comment type="caution">
    <text evidence="8">The sequence shown here is derived from an EMBL/GenBank/DDBJ whole genome shotgun (WGS) entry which is preliminary data.</text>
</comment>
<dbReference type="Gene3D" id="3.30.230.10">
    <property type="match status" value="1"/>
</dbReference>
<feature type="active site" evidence="6">
    <location>
        <position position="451"/>
    </location>
</feature>
<evidence type="ECO:0000313" key="9">
    <source>
        <dbReference type="Proteomes" id="UP001558652"/>
    </source>
</evidence>
<dbReference type="GO" id="GO:0004176">
    <property type="term" value="F:ATP-dependent peptidase activity"/>
    <property type="evidence" value="ECO:0007669"/>
    <property type="project" value="UniProtKB-UniRule"/>
</dbReference>
<dbReference type="AlphaFoldDB" id="A0ABD0Z4W0"/>
<dbReference type="PRINTS" id="PR00830">
    <property type="entry name" value="ENDOLAPTASE"/>
</dbReference>
<dbReference type="InterPro" id="IPR014721">
    <property type="entry name" value="Ribsml_uS5_D2-typ_fold_subgr"/>
</dbReference>
<dbReference type="CDD" id="cd19500">
    <property type="entry name" value="RecA-like_Lon"/>
    <property type="match status" value="1"/>
</dbReference>
<evidence type="ECO:0000259" key="7">
    <source>
        <dbReference type="PROSITE" id="PS51786"/>
    </source>
</evidence>
<dbReference type="GO" id="GO:0005524">
    <property type="term" value="F:ATP binding"/>
    <property type="evidence" value="ECO:0007669"/>
    <property type="project" value="UniProtKB-KW"/>
</dbReference>
<evidence type="ECO:0000313" key="8">
    <source>
        <dbReference type="EMBL" id="KAL1138757.1"/>
    </source>
</evidence>
<dbReference type="Proteomes" id="UP001558652">
    <property type="component" value="Unassembled WGS sequence"/>
</dbReference>
<keyword evidence="1 6" id="KW-0645">Protease</keyword>
<dbReference type="SUPFAM" id="SSF54211">
    <property type="entry name" value="Ribosomal protein S5 domain 2-like"/>
    <property type="match status" value="1"/>
</dbReference>
<keyword evidence="5" id="KW-0067">ATP-binding</keyword>
<organism evidence="8 9">
    <name type="scientific">Ranatra chinensis</name>
    <dbReference type="NCBI Taxonomy" id="642074"/>
    <lineage>
        <taxon>Eukaryota</taxon>
        <taxon>Metazoa</taxon>
        <taxon>Ecdysozoa</taxon>
        <taxon>Arthropoda</taxon>
        <taxon>Hexapoda</taxon>
        <taxon>Insecta</taxon>
        <taxon>Pterygota</taxon>
        <taxon>Neoptera</taxon>
        <taxon>Paraneoptera</taxon>
        <taxon>Hemiptera</taxon>
        <taxon>Heteroptera</taxon>
        <taxon>Panheteroptera</taxon>
        <taxon>Nepomorpha</taxon>
        <taxon>Nepidae</taxon>
        <taxon>Ranatrinae</taxon>
        <taxon>Ranatra</taxon>
    </lineage>
</organism>
<feature type="active site" evidence="6">
    <location>
        <position position="408"/>
    </location>
</feature>
<proteinExistence type="inferred from homology"/>
<dbReference type="PROSITE" id="PS51786">
    <property type="entry name" value="LON_PROTEOLYTIC"/>
    <property type="match status" value="1"/>
</dbReference>
<dbReference type="InterPro" id="IPR054594">
    <property type="entry name" value="Lon_lid"/>
</dbReference>
<dbReference type="Pfam" id="PF00004">
    <property type="entry name" value="AAA"/>
    <property type="match status" value="1"/>
</dbReference>
<evidence type="ECO:0000256" key="3">
    <source>
        <dbReference type="ARBA" id="ARBA00022801"/>
    </source>
</evidence>
<reference evidence="8 9" key="1">
    <citation type="submission" date="2024-07" db="EMBL/GenBank/DDBJ databases">
        <title>Chromosome-level genome assembly of the water stick insect Ranatra chinensis (Heteroptera: Nepidae).</title>
        <authorList>
            <person name="Liu X."/>
        </authorList>
    </citation>
    <scope>NUCLEOTIDE SEQUENCE [LARGE SCALE GENOMIC DNA]</scope>
    <source>
        <strain evidence="8">Cailab_2021Rc</strain>
        <tissue evidence="8">Muscle</tissue>
    </source>
</reference>
<dbReference type="Gene3D" id="3.40.50.300">
    <property type="entry name" value="P-loop containing nucleotide triphosphate hydrolases"/>
    <property type="match status" value="1"/>
</dbReference>
<dbReference type="InterPro" id="IPR004815">
    <property type="entry name" value="Lon_bac/euk-typ"/>
</dbReference>
<dbReference type="GO" id="GO:0004252">
    <property type="term" value="F:serine-type endopeptidase activity"/>
    <property type="evidence" value="ECO:0007669"/>
    <property type="project" value="UniProtKB-UniRule"/>
</dbReference>
<comment type="similarity">
    <text evidence="6">Belongs to the peptidase S16 family.</text>
</comment>
<dbReference type="InterPro" id="IPR020568">
    <property type="entry name" value="Ribosomal_Su5_D2-typ_SF"/>
</dbReference>
<evidence type="ECO:0000256" key="4">
    <source>
        <dbReference type="ARBA" id="ARBA00022825"/>
    </source>
</evidence>
<dbReference type="PANTHER" id="PTHR10046">
    <property type="entry name" value="ATP DEPENDENT LON PROTEASE FAMILY MEMBER"/>
    <property type="match status" value="1"/>
</dbReference>
<keyword evidence="9" id="KW-1185">Reference proteome</keyword>
<evidence type="ECO:0000256" key="5">
    <source>
        <dbReference type="ARBA" id="ARBA00022840"/>
    </source>
</evidence>
<dbReference type="EMBL" id="JBFDAA010000003">
    <property type="protein sequence ID" value="KAL1138757.1"/>
    <property type="molecule type" value="Genomic_DNA"/>
</dbReference>
<dbReference type="SUPFAM" id="SSF52540">
    <property type="entry name" value="P-loop containing nucleoside triphosphate hydrolases"/>
    <property type="match status" value="1"/>
</dbReference>
<keyword evidence="2" id="KW-0547">Nucleotide-binding</keyword>
<name>A0ABD0Z4W0_9HEMI</name>
<dbReference type="SMART" id="SM00382">
    <property type="entry name" value="AAA"/>
    <property type="match status" value="1"/>
</dbReference>
<dbReference type="Gene3D" id="1.10.8.60">
    <property type="match status" value="1"/>
</dbReference>
<dbReference type="InterPro" id="IPR003593">
    <property type="entry name" value="AAA+_ATPase"/>
</dbReference>
<accession>A0ABD0Z4W0</accession>
<dbReference type="InterPro" id="IPR027417">
    <property type="entry name" value="P-loop_NTPase"/>
</dbReference>